<evidence type="ECO:0008006" key="3">
    <source>
        <dbReference type="Google" id="ProtNLM"/>
    </source>
</evidence>
<reference evidence="1 2" key="1">
    <citation type="submission" date="2020-08" db="EMBL/GenBank/DDBJ databases">
        <title>Genomic Encyclopedia of Type Strains, Phase IV (KMG-IV): sequencing the most valuable type-strain genomes for metagenomic binning, comparative biology and taxonomic classification.</title>
        <authorList>
            <person name="Goeker M."/>
        </authorList>
    </citation>
    <scope>NUCLEOTIDE SEQUENCE [LARGE SCALE GENOMIC DNA]</scope>
    <source>
        <strain evidence="1 2">DSM 25481</strain>
    </source>
</reference>
<organism evidence="1 2">
    <name type="scientific">Hansschlegelia beijingensis</name>
    <dbReference type="NCBI Taxonomy" id="1133344"/>
    <lineage>
        <taxon>Bacteria</taxon>
        <taxon>Pseudomonadati</taxon>
        <taxon>Pseudomonadota</taxon>
        <taxon>Alphaproteobacteria</taxon>
        <taxon>Hyphomicrobiales</taxon>
        <taxon>Methylopilaceae</taxon>
        <taxon>Hansschlegelia</taxon>
    </lineage>
</organism>
<dbReference type="SUPFAM" id="SSF53756">
    <property type="entry name" value="UDP-Glycosyltransferase/glycogen phosphorylase"/>
    <property type="match status" value="1"/>
</dbReference>
<accession>A0A7W6GEX3</accession>
<dbReference type="Gene3D" id="3.40.50.2000">
    <property type="entry name" value="Glycogen Phosphorylase B"/>
    <property type="match status" value="1"/>
</dbReference>
<sequence>MVLEFDVRPGAGLLTGEVCSGEGGPKDFVAFFVFYDEAGDPISPPYEGLGLSKRGAYRYIRGSVEGRSAPFSLYVKAPAGARRLVVELSSWNFEGRMAFSMFPDISGAMVRSRAGKTTANKSQIVDEGSFSPGSVVDLQIEIARRASDAEKAYIVAVRQFDKAGSLVPGRIPGLSHSEAVGPYRYVDLRDGDEAAVVRLAFDGLPSAVRYDVRVQSWRSAGPPDARLLKKTHRPDAATQFEQAQSLLDEFLHGTLHSGSLGLVVITATTKPIDAENRLNRPQIAAKTLARLGYRVVYVYHRFSAQEELCAQQVPDVLQLPVDVFSRLYSRIAAFDGLDARIAIFSMPDDVACRSIGVFKFYGWRTVYEVRDDWEEFAAAGVGKWYRPAFERFLTGASDDIVCVSPPLLQKMEMFAGGGRTGFLSPNATFKEFVAAAAPYRSARAGAGSRNAAPVIGYFGHLTEAWFDFNLIASAARLEPSWRFELIGFGAPDLTLPANVRVLSAVPTLDLPGLTSHWDVAMIPFRQSPLARAVDPIKVYDYLSLNLPVVSSEMGRLSELAGCYIYDDLAGFLKCCRSAYDDIASRPVAIPFDADRNVWEHRIETLLGSIMDRRQMTCGAR</sequence>
<dbReference type="AlphaFoldDB" id="A0A7W6GEX3"/>
<dbReference type="RefSeq" id="WP_183394316.1">
    <property type="nucleotide sequence ID" value="NZ_JACIDR010000001.1"/>
</dbReference>
<keyword evidence="2" id="KW-1185">Reference proteome</keyword>
<name>A0A7W6GEX3_9HYPH</name>
<dbReference type="EMBL" id="JACIDR010000001">
    <property type="protein sequence ID" value="MBB3972528.1"/>
    <property type="molecule type" value="Genomic_DNA"/>
</dbReference>
<evidence type="ECO:0000313" key="2">
    <source>
        <dbReference type="Proteomes" id="UP000528964"/>
    </source>
</evidence>
<comment type="caution">
    <text evidence="1">The sequence shown here is derived from an EMBL/GenBank/DDBJ whole genome shotgun (WGS) entry which is preliminary data.</text>
</comment>
<proteinExistence type="predicted"/>
<protein>
    <recommendedName>
        <fullName evidence="3">Glycosyltransferase family 1 protein</fullName>
    </recommendedName>
</protein>
<gene>
    <name evidence="1" type="ORF">GGR24_001161</name>
</gene>
<evidence type="ECO:0000313" key="1">
    <source>
        <dbReference type="EMBL" id="MBB3972528.1"/>
    </source>
</evidence>
<dbReference type="Proteomes" id="UP000528964">
    <property type="component" value="Unassembled WGS sequence"/>
</dbReference>